<proteinExistence type="predicted"/>
<dbReference type="EMBL" id="QEAS01000051">
    <property type="protein sequence ID" value="PWG77947.1"/>
    <property type="molecule type" value="Genomic_DNA"/>
</dbReference>
<name>A0A2U2P987_9SPHI</name>
<gene>
    <name evidence="2" type="ORF">DDR33_24830</name>
</gene>
<evidence type="ECO:0000313" key="2">
    <source>
        <dbReference type="EMBL" id="PWG77947.1"/>
    </source>
</evidence>
<feature type="signal peptide" evidence="1">
    <location>
        <begin position="1"/>
        <end position="19"/>
    </location>
</feature>
<reference evidence="2 3" key="1">
    <citation type="submission" date="2018-04" db="EMBL/GenBank/DDBJ databases">
        <title>Pedobacter chongqingensis sp. nov., isolated from a rottenly hemp rope.</title>
        <authorList>
            <person name="Cai Y."/>
        </authorList>
    </citation>
    <scope>NUCLEOTIDE SEQUENCE [LARGE SCALE GENOMIC DNA]</scope>
    <source>
        <strain evidence="2 3">FJ4-8</strain>
    </source>
</reference>
<evidence type="ECO:0008006" key="4">
    <source>
        <dbReference type="Google" id="ProtNLM"/>
    </source>
</evidence>
<dbReference type="InterPro" id="IPR006530">
    <property type="entry name" value="YD"/>
</dbReference>
<dbReference type="Proteomes" id="UP000245647">
    <property type="component" value="Unassembled WGS sequence"/>
</dbReference>
<feature type="chain" id="PRO_5015649949" description="Sugar-binding protein" evidence="1">
    <location>
        <begin position="20"/>
        <end position="1144"/>
    </location>
</feature>
<dbReference type="NCBIfam" id="TIGR01643">
    <property type="entry name" value="YD_repeat_2x"/>
    <property type="match status" value="1"/>
</dbReference>
<comment type="caution">
    <text evidence="2">The sequence shown here is derived from an EMBL/GenBank/DDBJ whole genome shotgun (WGS) entry which is preliminary data.</text>
</comment>
<dbReference type="RefSeq" id="WP_109418481.1">
    <property type="nucleotide sequence ID" value="NZ_QEAS01000051.1"/>
</dbReference>
<accession>A0A2U2P987</accession>
<dbReference type="OrthoDB" id="680656at2"/>
<keyword evidence="3" id="KW-1185">Reference proteome</keyword>
<sequence>MKLPKNLFFLLLLSVKALSQTVPSLPKIIPPSPTVQNFMRYGEIPVDYSTGVPNISIPIYTLEGKKLNVPISISYHASGIKVNDIASEVGLGWVLNAGGLVSRTVFSQPDGTGAPRTFSYANQLINKATTDAHFLDRSCCCFRGIINVEDYLVQSGKFENEDTMSDRFFYKLPDGTSGVFRKGFFSDSIITLPYKPYKIETQNGIQLDSIKITDNNGTIYKFNRMSNTSPDAMEWYLTEMQSGDGTETISFQYRTNEGEYTMGTRSQVFGSRLPITISCNPPSSEPFLSLGSSAVTYHPPVLEKIVSSTAIVSFSYASREDFNMLRLSEISISPASAPTQVIKRVRFTPKYFGSTNADKRLGLDYIIISDNSGTTSSKYSFVYESQTLPPYSWKIQSDIRYNEDYWGYYNGSNSYSSIPADFISNASDRGYYGSNREANLSLSRACMLREIQYPTGGRTVFEFERPYSPSLYEYKNAGGYFGPFRVASITNYSAGNEIAEVKSFEYQNARWRLIRPHYFKYDQVYHDIVFPHGQYSNDCFADYTRELVFSSSTLPLEVAPGMQVMYRTVIEFNGTKTNNTGKTVYEYQEPYAPWSYDNNPIHPAQWEQDRFYHPFHYDRGNYVPQMLDKTNFRYNGKAYIPLSKEEYKYNVLFSRELHTGFKLTRPQIFTDPAKYFVFDCYLDIIGTPSAIVNQYIESIVAIDTKAYQEASVLSNSKNYTFDPLDSTKYVLANTDYTYDQNHLQIKEKTTFSSKGDTLKTINKYPSDFPADPVAVALRNRNQLTPVLEEELYKGSGFLQKTKVRYDNWGNNIIEPKEVQVQKAAGPLETLVNYLSYDKKGNVGSLKKAGGVPVTYLWGYQNILPVAKVENAKLIKSDGAAAYQSFYFVDFMNANQRYFLNGVYSTIKAGSTTIMRQYLKGDDHSAWFYVYIYDAGHNLITSYSDYMSQSQTSLTVSSQMTLAGGSYTVEISSSNPSNKLYTHEVGIIMEGPAGDPATLPVYTSFEEDEVATDAVYFKTGRKSHFGDYTISLPPCPADENKYVLSYWIKLNAGSAWKLVTQAITVPAYPSSIVIGTSGSYIDELRVYPESALMTTFTYDPLVGITSEIDPRNRITTYEYDSLQRLKIIRDYDNKILKSYDYHLKP</sequence>
<protein>
    <recommendedName>
        <fullName evidence="4">Sugar-binding protein</fullName>
    </recommendedName>
</protein>
<dbReference type="AlphaFoldDB" id="A0A2U2P987"/>
<evidence type="ECO:0000313" key="3">
    <source>
        <dbReference type="Proteomes" id="UP000245647"/>
    </source>
</evidence>
<evidence type="ECO:0000256" key="1">
    <source>
        <dbReference type="SAM" id="SignalP"/>
    </source>
</evidence>
<keyword evidence="1" id="KW-0732">Signal</keyword>
<organism evidence="2 3">
    <name type="scientific">Pararcticibacter amylolyticus</name>
    <dbReference type="NCBI Taxonomy" id="2173175"/>
    <lineage>
        <taxon>Bacteria</taxon>
        <taxon>Pseudomonadati</taxon>
        <taxon>Bacteroidota</taxon>
        <taxon>Sphingobacteriia</taxon>
        <taxon>Sphingobacteriales</taxon>
        <taxon>Sphingobacteriaceae</taxon>
        <taxon>Pararcticibacter</taxon>
    </lineage>
</organism>